<dbReference type="EMBL" id="UINC01001190">
    <property type="protein sequence ID" value="SUZ73781.1"/>
    <property type="molecule type" value="Genomic_DNA"/>
</dbReference>
<sequence length="139" mass="15204">MVEDTDKVYEREAPKENLPSIGRIEWMDLNVVEASQIKDFYCAVVGWSSSEVDMGSYSDFNINLPGTHATVAGICHERGSNANLPSQWLIYVRVANIKESIAKCEKLGGKLLNGPQRIAGSNFCVIQDPAGAILALMSE</sequence>
<dbReference type="AlphaFoldDB" id="A0A381Q357"/>
<feature type="domain" description="VOC" evidence="1">
    <location>
        <begin position="23"/>
        <end position="139"/>
    </location>
</feature>
<dbReference type="PANTHER" id="PTHR33993:SF14">
    <property type="entry name" value="GB|AAF24581.1"/>
    <property type="match status" value="1"/>
</dbReference>
<dbReference type="PANTHER" id="PTHR33993">
    <property type="entry name" value="GLYOXALASE-RELATED"/>
    <property type="match status" value="1"/>
</dbReference>
<evidence type="ECO:0000313" key="2">
    <source>
        <dbReference type="EMBL" id="SUZ73781.1"/>
    </source>
</evidence>
<dbReference type="Gene3D" id="3.10.180.10">
    <property type="entry name" value="2,3-Dihydroxybiphenyl 1,2-Dioxygenase, domain 1"/>
    <property type="match status" value="1"/>
</dbReference>
<protein>
    <recommendedName>
        <fullName evidence="1">VOC domain-containing protein</fullName>
    </recommendedName>
</protein>
<dbReference type="Pfam" id="PF00903">
    <property type="entry name" value="Glyoxalase"/>
    <property type="match status" value="1"/>
</dbReference>
<organism evidence="2">
    <name type="scientific">marine metagenome</name>
    <dbReference type="NCBI Taxonomy" id="408172"/>
    <lineage>
        <taxon>unclassified sequences</taxon>
        <taxon>metagenomes</taxon>
        <taxon>ecological metagenomes</taxon>
    </lineage>
</organism>
<name>A0A381Q357_9ZZZZ</name>
<dbReference type="InterPro" id="IPR037523">
    <property type="entry name" value="VOC_core"/>
</dbReference>
<dbReference type="SUPFAM" id="SSF54593">
    <property type="entry name" value="Glyoxalase/Bleomycin resistance protein/Dihydroxybiphenyl dioxygenase"/>
    <property type="match status" value="1"/>
</dbReference>
<dbReference type="PROSITE" id="PS51819">
    <property type="entry name" value="VOC"/>
    <property type="match status" value="1"/>
</dbReference>
<dbReference type="InterPro" id="IPR004360">
    <property type="entry name" value="Glyas_Fos-R_dOase_dom"/>
</dbReference>
<dbReference type="InterPro" id="IPR052164">
    <property type="entry name" value="Anthracycline_SecMetBiosynth"/>
</dbReference>
<accession>A0A381Q357</accession>
<reference evidence="2" key="1">
    <citation type="submission" date="2018-05" db="EMBL/GenBank/DDBJ databases">
        <authorList>
            <person name="Lanie J.A."/>
            <person name="Ng W.-L."/>
            <person name="Kazmierczak K.M."/>
            <person name="Andrzejewski T.M."/>
            <person name="Davidsen T.M."/>
            <person name="Wayne K.J."/>
            <person name="Tettelin H."/>
            <person name="Glass J.I."/>
            <person name="Rusch D."/>
            <person name="Podicherti R."/>
            <person name="Tsui H.-C.T."/>
            <person name="Winkler M.E."/>
        </authorList>
    </citation>
    <scope>NUCLEOTIDE SEQUENCE</scope>
</reference>
<dbReference type="InterPro" id="IPR029068">
    <property type="entry name" value="Glyas_Bleomycin-R_OHBP_Dase"/>
</dbReference>
<gene>
    <name evidence="2" type="ORF">METZ01_LOCUS26635</name>
</gene>
<evidence type="ECO:0000259" key="1">
    <source>
        <dbReference type="PROSITE" id="PS51819"/>
    </source>
</evidence>
<proteinExistence type="predicted"/>